<dbReference type="EMBL" id="CAJPVJ010010521">
    <property type="protein sequence ID" value="CAG2173273.1"/>
    <property type="molecule type" value="Genomic_DNA"/>
</dbReference>
<dbReference type="PANTHER" id="PTHR15036:SF85">
    <property type="entry name" value="SP2353, ISOFORM A"/>
    <property type="match status" value="1"/>
</dbReference>
<dbReference type="InterPro" id="IPR013320">
    <property type="entry name" value="ConA-like_dom_sf"/>
</dbReference>
<evidence type="ECO:0000313" key="5">
    <source>
        <dbReference type="EMBL" id="CAD7656086.1"/>
    </source>
</evidence>
<dbReference type="Pfam" id="PF02210">
    <property type="entry name" value="Laminin_G_2"/>
    <property type="match status" value="3"/>
</dbReference>
<evidence type="ECO:0000259" key="4">
    <source>
        <dbReference type="PROSITE" id="PS50026"/>
    </source>
</evidence>
<dbReference type="Pfam" id="PF00008">
    <property type="entry name" value="EGF"/>
    <property type="match status" value="1"/>
</dbReference>
<dbReference type="PROSITE" id="PS50026">
    <property type="entry name" value="EGF_3"/>
    <property type="match status" value="1"/>
</dbReference>
<dbReference type="GO" id="GO:0016020">
    <property type="term" value="C:membrane"/>
    <property type="evidence" value="ECO:0007669"/>
    <property type="project" value="UniProtKB-SubCell"/>
</dbReference>
<protein>
    <recommendedName>
        <fullName evidence="7">Neurexin</fullName>
    </recommendedName>
</protein>
<keyword evidence="6" id="KW-1185">Reference proteome</keyword>
<feature type="domain" description="Laminin G" evidence="3">
    <location>
        <begin position="273"/>
        <end position="455"/>
    </location>
</feature>
<feature type="domain" description="Laminin G" evidence="3">
    <location>
        <begin position="464"/>
        <end position="641"/>
    </location>
</feature>
<proteinExistence type="predicted"/>
<gene>
    <name evidence="5" type="ORF">ONB1V03_LOCUS12726</name>
</gene>
<feature type="non-terminal residue" evidence="5">
    <location>
        <position position="1"/>
    </location>
</feature>
<reference evidence="5" key="1">
    <citation type="submission" date="2020-11" db="EMBL/GenBank/DDBJ databases">
        <authorList>
            <person name="Tran Van P."/>
        </authorList>
    </citation>
    <scope>NUCLEOTIDE SEQUENCE</scope>
</reference>
<dbReference type="PROSITE" id="PS50025">
    <property type="entry name" value="LAM_G_DOMAIN"/>
    <property type="match status" value="3"/>
</dbReference>
<dbReference type="CDD" id="cd00110">
    <property type="entry name" value="LamG"/>
    <property type="match status" value="3"/>
</dbReference>
<name>A0A7R9QSE3_9ACAR</name>
<dbReference type="SMART" id="SM00282">
    <property type="entry name" value="LamG"/>
    <property type="match status" value="3"/>
</dbReference>
<dbReference type="InterPro" id="IPR000742">
    <property type="entry name" value="EGF"/>
</dbReference>
<evidence type="ECO:0000259" key="3">
    <source>
        <dbReference type="PROSITE" id="PS50025"/>
    </source>
</evidence>
<accession>A0A7R9QSE3</accession>
<feature type="domain" description="Laminin G" evidence="3">
    <location>
        <begin position="40"/>
        <end position="230"/>
    </location>
</feature>
<evidence type="ECO:0000256" key="2">
    <source>
        <dbReference type="PROSITE-ProRule" id="PRU00076"/>
    </source>
</evidence>
<comment type="caution">
    <text evidence="2">Lacks conserved residue(s) required for the propagation of feature annotation.</text>
</comment>
<dbReference type="InterPro" id="IPR001791">
    <property type="entry name" value="Laminin_G"/>
</dbReference>
<keyword evidence="1" id="KW-1015">Disulfide bond</keyword>
<organism evidence="5">
    <name type="scientific">Oppiella nova</name>
    <dbReference type="NCBI Taxonomy" id="334625"/>
    <lineage>
        <taxon>Eukaryota</taxon>
        <taxon>Metazoa</taxon>
        <taxon>Ecdysozoa</taxon>
        <taxon>Arthropoda</taxon>
        <taxon>Chelicerata</taxon>
        <taxon>Arachnida</taxon>
        <taxon>Acari</taxon>
        <taxon>Acariformes</taxon>
        <taxon>Sarcoptiformes</taxon>
        <taxon>Oribatida</taxon>
        <taxon>Brachypylina</taxon>
        <taxon>Oppioidea</taxon>
        <taxon>Oppiidae</taxon>
        <taxon>Oppiella</taxon>
    </lineage>
</organism>
<evidence type="ECO:0000313" key="6">
    <source>
        <dbReference type="Proteomes" id="UP000728032"/>
    </source>
</evidence>
<keyword evidence="2" id="KW-0245">EGF-like domain</keyword>
<evidence type="ECO:0008006" key="7">
    <source>
        <dbReference type="Google" id="ProtNLM"/>
    </source>
</evidence>
<dbReference type="AlphaFoldDB" id="A0A7R9QSE3"/>
<feature type="domain" description="EGF-like" evidence="4">
    <location>
        <begin position="233"/>
        <end position="270"/>
    </location>
</feature>
<dbReference type="Gene3D" id="2.10.25.10">
    <property type="entry name" value="Laminin"/>
    <property type="match status" value="1"/>
</dbReference>
<dbReference type="CDD" id="cd00054">
    <property type="entry name" value="EGF_CA"/>
    <property type="match status" value="1"/>
</dbReference>
<dbReference type="OrthoDB" id="6275838at2759"/>
<dbReference type="Gene3D" id="2.60.120.200">
    <property type="match status" value="3"/>
</dbReference>
<evidence type="ECO:0000256" key="1">
    <source>
        <dbReference type="ARBA" id="ARBA00023157"/>
    </source>
</evidence>
<sequence>VEFAADTFKLDVLEMGRSGAQSVRTQGNLPFMCEEVDAADPITFTTRDSFLELPRWESARAGTLALKIRTNEPNGVLVYNSGADNGGGQSSDFVAFELLDGHIYLLMNLGSGSVKVKATQRRVDDGHWHAVSLSRTGRTGRVAVDESSVDFISPGASNQLDLEGPLFIGSVGTQSPESLQKDKTLPSELWSGSLKYGFVGCIRDLVVNGDVVDIAAFAKRQDSGSIRPACHTSGPQCDAHPCMNAGACIEGWNRFTCDCSQTSFTGPVCAKESTSLHFNGHQFMTIALPEESVTQAELIHVRFRTSHPNGLIMTTTSHDKSQSHLTVALESSRAKVSLNLGEGVRVLHIGHSLNDDLWHSLRIERRGPSIEVRLDKQQQMAELTGQLITLHIGVIHIGAHAVDPKSHHHSTGHHYSSKDVPNFVGLMQSFVWNGNAYFEMARDGQIASVNVTAKVGKKERVVHHPVTFKSRHTFIGLSQLKAYSTMNLYFQFKTLESDGILLYNGGKNQDFLAVELEAGHVNYVFNLGDGARKVRSNTRQTLNDNRWHAITIGRPSLRQHTLMVDDALATVASTGANVHLDLEGLLFLGGVRTDMYDALPKMIQSRHGFEGCIASLDLNGETIDPSGADALIPSTLVASGCSGPLCLRLRYDLLFRAHLC</sequence>
<dbReference type="InterPro" id="IPR050372">
    <property type="entry name" value="Neurexin-related_CASP"/>
</dbReference>
<dbReference type="SUPFAM" id="SSF49899">
    <property type="entry name" value="Concanavalin A-like lectins/glucanases"/>
    <property type="match status" value="3"/>
</dbReference>
<dbReference type="Proteomes" id="UP000728032">
    <property type="component" value="Unassembled WGS sequence"/>
</dbReference>
<dbReference type="EMBL" id="OC925346">
    <property type="protein sequence ID" value="CAD7656086.1"/>
    <property type="molecule type" value="Genomic_DNA"/>
</dbReference>
<dbReference type="PANTHER" id="PTHR15036">
    <property type="entry name" value="PIKACHURIN-LIKE PROTEIN"/>
    <property type="match status" value="1"/>
</dbReference>